<dbReference type="PANTHER" id="PTHR15002:SF0">
    <property type="entry name" value="RIBOSOMAL BIOGENESIS PROTEIN LAS1L"/>
    <property type="match status" value="1"/>
</dbReference>
<name>A0A6G1GCH8_9PEZI</name>
<dbReference type="AlphaFoldDB" id="A0A6G1GCH8"/>
<evidence type="ECO:0000313" key="2">
    <source>
        <dbReference type="Proteomes" id="UP000504638"/>
    </source>
</evidence>
<dbReference type="GO" id="GO:0000460">
    <property type="term" value="P:maturation of 5.8S rRNA"/>
    <property type="evidence" value="ECO:0007669"/>
    <property type="project" value="TreeGrafter"/>
</dbReference>
<evidence type="ECO:0000313" key="3">
    <source>
        <dbReference type="RefSeq" id="XP_033537426.1"/>
    </source>
</evidence>
<reference evidence="1 3" key="1">
    <citation type="submission" date="2020-01" db="EMBL/GenBank/DDBJ databases">
        <authorList>
            <consortium name="DOE Joint Genome Institute"/>
            <person name="Haridas S."/>
            <person name="Albert R."/>
            <person name="Binder M."/>
            <person name="Bloem J."/>
            <person name="Labutti K."/>
            <person name="Salamov A."/>
            <person name="Andreopoulos B."/>
            <person name="Baker S.E."/>
            <person name="Barry K."/>
            <person name="Bills G."/>
            <person name="Bluhm B.H."/>
            <person name="Cannon C."/>
            <person name="Castanera R."/>
            <person name="Culley D.E."/>
            <person name="Daum C."/>
            <person name="Ezra D."/>
            <person name="Gonzalez J.B."/>
            <person name="Henrissat B."/>
            <person name="Kuo A."/>
            <person name="Liang C."/>
            <person name="Lipzen A."/>
            <person name="Lutzoni F."/>
            <person name="Magnuson J."/>
            <person name="Mondo S."/>
            <person name="Nolan M."/>
            <person name="Ohm R."/>
            <person name="Pangilinan J."/>
            <person name="Park H.-J."/>
            <person name="Ramirez L."/>
            <person name="Alfaro M."/>
            <person name="Sun H."/>
            <person name="Tritt A."/>
            <person name="Yoshinaga Y."/>
            <person name="Zwiers L.-H."/>
            <person name="Turgeon B.G."/>
            <person name="Goodwin S.B."/>
            <person name="Spatafora J.W."/>
            <person name="Crous P.W."/>
            <person name="Grigoriev I.V."/>
        </authorList>
    </citation>
    <scope>NUCLEOTIDE SEQUENCE</scope>
    <source>
        <strain evidence="1 3">CBS 781.70</strain>
    </source>
</reference>
<dbReference type="GO" id="GO:0000470">
    <property type="term" value="P:maturation of LSU-rRNA"/>
    <property type="evidence" value="ECO:0007669"/>
    <property type="project" value="TreeGrafter"/>
</dbReference>
<dbReference type="OrthoDB" id="10263222at2759"/>
<evidence type="ECO:0000313" key="1">
    <source>
        <dbReference type="EMBL" id="KAF1815795.1"/>
    </source>
</evidence>
<keyword evidence="2" id="KW-1185">Reference proteome</keyword>
<dbReference type="GO" id="GO:0090730">
    <property type="term" value="C:Las1 complex"/>
    <property type="evidence" value="ECO:0007669"/>
    <property type="project" value="InterPro"/>
</dbReference>
<dbReference type="InterPro" id="IPR007174">
    <property type="entry name" value="Las1"/>
</dbReference>
<dbReference type="PANTHER" id="PTHR15002">
    <property type="entry name" value="RIBOSOMAL BIOGENESIS PROTEIN LAS1L"/>
    <property type="match status" value="1"/>
</dbReference>
<organism evidence="1">
    <name type="scientific">Eremomyces bilateralis CBS 781.70</name>
    <dbReference type="NCBI Taxonomy" id="1392243"/>
    <lineage>
        <taxon>Eukaryota</taxon>
        <taxon>Fungi</taxon>
        <taxon>Dikarya</taxon>
        <taxon>Ascomycota</taxon>
        <taxon>Pezizomycotina</taxon>
        <taxon>Dothideomycetes</taxon>
        <taxon>Dothideomycetes incertae sedis</taxon>
        <taxon>Eremomycetales</taxon>
        <taxon>Eremomycetaceae</taxon>
        <taxon>Eremomyces</taxon>
    </lineage>
</organism>
<accession>A0A6G1GCH8</accession>
<dbReference type="Proteomes" id="UP000504638">
    <property type="component" value="Unplaced"/>
</dbReference>
<dbReference type="EMBL" id="ML975151">
    <property type="protein sequence ID" value="KAF1815795.1"/>
    <property type="molecule type" value="Genomic_DNA"/>
</dbReference>
<gene>
    <name evidence="1 3" type="ORF">P152DRAFT_511881</name>
</gene>
<dbReference type="GeneID" id="54423298"/>
<protein>
    <submittedName>
        <fullName evidence="1 3">Las1-domain-containing protein</fullName>
    </submittedName>
</protein>
<dbReference type="Pfam" id="PF04031">
    <property type="entry name" value="Las1"/>
    <property type="match status" value="1"/>
</dbReference>
<dbReference type="GO" id="GO:0004519">
    <property type="term" value="F:endonuclease activity"/>
    <property type="evidence" value="ECO:0007669"/>
    <property type="project" value="InterPro"/>
</dbReference>
<proteinExistence type="predicted"/>
<reference evidence="3" key="2">
    <citation type="submission" date="2020-04" db="EMBL/GenBank/DDBJ databases">
        <authorList>
            <consortium name="NCBI Genome Project"/>
        </authorList>
    </citation>
    <scope>NUCLEOTIDE SEQUENCE</scope>
    <source>
        <strain evidence="3">CBS 781.70</strain>
    </source>
</reference>
<sequence>MVYREATAFESFEELLVLRDEFFTANRAGGDARAAKAHAVETVQIYEYCGRNVPIAVECTAILVDALLRQEKKELDQYEKKSMLALALHRVVTTTCDNYAPHMPLLSAAIRTGLPRNLVFLRNRIAHHEMPPTTLLLPALEKALDWLWHEFWKKLEEPVLTPQKRHVPVHGGRLAEEVKSSLKAYRNARIAEVKKNSSQKTGSGTGTPETVTRCLAWLETYSGRQALIEALFQEKMLIPANRSWNDPLTGAFHLWSPLLTSLCIPTRSSHSYQFLETFTKHALSLLFEQLFSSLDPCLDPFRQAVAAWLLFILTHPSCKATRETLPKEEVRSVVELTLSECVLNAVNPWATVLTDGILKTAREGERKYWRALLDEALAVVSGEPGKDGGDQWEKKVKCSVARRKRQFEELNHLEDTRESTRTDKSLYVSERTSDGGVGWKRRCR</sequence>
<reference evidence="3" key="3">
    <citation type="submission" date="2025-04" db="UniProtKB">
        <authorList>
            <consortium name="RefSeq"/>
        </authorList>
    </citation>
    <scope>IDENTIFICATION</scope>
    <source>
        <strain evidence="3">CBS 781.70</strain>
    </source>
</reference>
<dbReference type="GO" id="GO:0030687">
    <property type="term" value="C:preribosome, large subunit precursor"/>
    <property type="evidence" value="ECO:0007669"/>
    <property type="project" value="TreeGrafter"/>
</dbReference>
<dbReference type="RefSeq" id="XP_033537426.1">
    <property type="nucleotide sequence ID" value="XM_033682728.1"/>
</dbReference>